<dbReference type="InterPro" id="IPR008949">
    <property type="entry name" value="Isoprenoid_synthase_dom_sf"/>
</dbReference>
<dbReference type="Gene3D" id="1.50.10.130">
    <property type="entry name" value="Terpene synthase, N-terminal domain"/>
    <property type="match status" value="3"/>
</dbReference>
<dbReference type="GO" id="GO:0010333">
    <property type="term" value="F:terpene synthase activity"/>
    <property type="evidence" value="ECO:0007669"/>
    <property type="project" value="InterPro"/>
</dbReference>
<evidence type="ECO:0000259" key="3">
    <source>
        <dbReference type="Pfam" id="PF03936"/>
    </source>
</evidence>
<sequence length="1074" mass="124444">MHNSSNTDYTPRLWEYLDNGWMSSSGPLPSLVVLSGVGQDINETIEILEKNQKIIYYCSLIIRLCNDQATSASELERDVFLCFTDDVGEFKTSARLDAKLVLQLWETSYLGMENECLLDTSQVFAIENLRANRGIFSLACPLHLSVEWFNVKKHIHVYEKENKTRTVLLLLGRLNFNMAQAQQQKDLKEILRNSTMEKSGDQQSLNSQMKIESVERRTANYKPNIWNYGLLQSLANQYDDEKYRRQVETLKREVSCMFEEVNDPVAKLELIDCISNLALSHYFEKDIYETLNTMVNMNFGSLMEKNLYGTALYFRILRQYGYEISQDVFLCFTDDVGEFKTSSHLDAKPILQLLEASYLSMESERLLDRAQVFATENLRANNHEIFSLVCPLHLSVGWFNVKKHILAQEKEKKTKSMLLQLGQDITETIEILENNQEIIYYSSLIIRLCNDQGTSAAELERGDAPSSILCYMREANVTEEEARDHIRNIIANLWKKINGICLYGSPNLLQTLVKNSTMEISGDQQFLNSQMKIESIERRTANYKPNIWNYSLLQSLTNKYDEEEYRRQVETLKREVSCMFDDVKDPVAKLEFIDCISKLALSHYFEKDIHETLNTMVNMNNFGSCMEKNLYHTALYFRILRQYGYKISQDVFLCFTDDVGEFKTSAHLDAKSILQLLEASYLGMESECLLDTAQVFAIENLRANHEIFSLVCPLHLSVEWFNVKKHIQAHEKENKTSSMLLQLGRLNFNMGQAQQQKDLKEILRWWRNLDLSETLIFTRDRVVESFLWAVGVVSEPQHESLRKWLTKIIMFVLIIDDVYDIYGSTEELECFTHAVDRWNHTEIQQLPEAIRRCFCALYDTTNDMDLQIQQEKGCNSVLSYLKKGWADFCQALHVEAKWYHTGYTPRLWEYLDNGWISSSGPLLSLVVLFGVSQDITETIEILENNQEIIYYSSLIIRLCNDQGTSAAELERGDAPSSILCYMREANVTEEEARDHIRNIIANLWKKINGLCINSSPNLLQTLVKYIINIARVANFIYQNGDGFSVQDGDTRDQVLSCLIEPLRQNCSNVEWRKY</sequence>
<name>A0AAD2E2Y6_9LAMI</name>
<evidence type="ECO:0000256" key="1">
    <source>
        <dbReference type="ARBA" id="ARBA00022723"/>
    </source>
</evidence>
<dbReference type="Pfam" id="PF03936">
    <property type="entry name" value="Terpene_synth_C"/>
    <property type="match status" value="3"/>
</dbReference>
<dbReference type="InterPro" id="IPR008930">
    <property type="entry name" value="Terpenoid_cyclase/PrenylTrfase"/>
</dbReference>
<dbReference type="InterPro" id="IPR050148">
    <property type="entry name" value="Terpene_synthase-like"/>
</dbReference>
<dbReference type="SUPFAM" id="SSF48239">
    <property type="entry name" value="Terpenoid cyclases/Protein prenyltransferases"/>
    <property type="match status" value="3"/>
</dbReference>
<feature type="domain" description="Terpene synthase metal-binding" evidence="3">
    <location>
        <begin position="421"/>
        <end position="496"/>
    </location>
</feature>
<evidence type="ECO:0000313" key="4">
    <source>
        <dbReference type="EMBL" id="CAI9772871.1"/>
    </source>
</evidence>
<dbReference type="EMBL" id="OU503047">
    <property type="protein sequence ID" value="CAI9772871.1"/>
    <property type="molecule type" value="Genomic_DNA"/>
</dbReference>
<proteinExistence type="predicted"/>
<dbReference type="Pfam" id="PF01397">
    <property type="entry name" value="Terpene_synth"/>
    <property type="match status" value="2"/>
</dbReference>
<keyword evidence="1" id="KW-0479">Metal-binding</keyword>
<dbReference type="PANTHER" id="PTHR31225">
    <property type="entry name" value="OS04G0344100 PROTEIN-RELATED"/>
    <property type="match status" value="1"/>
</dbReference>
<accession>A0AAD2E2Y6</accession>
<dbReference type="Gene3D" id="1.10.600.10">
    <property type="entry name" value="Farnesyl Diphosphate Synthase"/>
    <property type="match status" value="2"/>
</dbReference>
<dbReference type="SUPFAM" id="SSF48576">
    <property type="entry name" value="Terpenoid synthases"/>
    <property type="match status" value="3"/>
</dbReference>
<dbReference type="Proteomes" id="UP000834106">
    <property type="component" value="Chromosome 12"/>
</dbReference>
<feature type="domain" description="Terpene synthase N-terminal" evidence="2">
    <location>
        <begin position="547"/>
        <end position="703"/>
    </location>
</feature>
<dbReference type="FunFam" id="1.10.600.10:FF:000007">
    <property type="entry name" value="Isoprene synthase, chloroplastic"/>
    <property type="match status" value="1"/>
</dbReference>
<dbReference type="InterPro" id="IPR034741">
    <property type="entry name" value="Terpene_cyclase-like_1_C"/>
</dbReference>
<dbReference type="GO" id="GO:0000287">
    <property type="term" value="F:magnesium ion binding"/>
    <property type="evidence" value="ECO:0007669"/>
    <property type="project" value="InterPro"/>
</dbReference>
<organism evidence="4 5">
    <name type="scientific">Fraxinus pennsylvanica</name>
    <dbReference type="NCBI Taxonomy" id="56036"/>
    <lineage>
        <taxon>Eukaryota</taxon>
        <taxon>Viridiplantae</taxon>
        <taxon>Streptophyta</taxon>
        <taxon>Embryophyta</taxon>
        <taxon>Tracheophyta</taxon>
        <taxon>Spermatophyta</taxon>
        <taxon>Magnoliopsida</taxon>
        <taxon>eudicotyledons</taxon>
        <taxon>Gunneridae</taxon>
        <taxon>Pentapetalae</taxon>
        <taxon>asterids</taxon>
        <taxon>lamiids</taxon>
        <taxon>Lamiales</taxon>
        <taxon>Oleaceae</taxon>
        <taxon>Oleeae</taxon>
        <taxon>Fraxinus</taxon>
    </lineage>
</organism>
<dbReference type="GO" id="GO:0016102">
    <property type="term" value="P:diterpenoid biosynthetic process"/>
    <property type="evidence" value="ECO:0007669"/>
    <property type="project" value="InterPro"/>
</dbReference>
<dbReference type="AlphaFoldDB" id="A0AAD2E2Y6"/>
<reference evidence="4" key="1">
    <citation type="submission" date="2023-05" db="EMBL/GenBank/DDBJ databases">
        <authorList>
            <person name="Huff M."/>
        </authorList>
    </citation>
    <scope>NUCLEOTIDE SEQUENCE</scope>
</reference>
<dbReference type="InterPro" id="IPR036965">
    <property type="entry name" value="Terpene_synth_N_sf"/>
</dbReference>
<feature type="domain" description="Terpene synthase N-terminal" evidence="2">
    <location>
        <begin position="225"/>
        <end position="380"/>
    </location>
</feature>
<keyword evidence="5" id="KW-1185">Reference proteome</keyword>
<evidence type="ECO:0000313" key="5">
    <source>
        <dbReference type="Proteomes" id="UP000834106"/>
    </source>
</evidence>
<dbReference type="CDD" id="cd00684">
    <property type="entry name" value="Terpene_cyclase_plant_C1"/>
    <property type="match status" value="1"/>
</dbReference>
<feature type="domain" description="Terpene synthase metal-binding" evidence="3">
    <location>
        <begin position="5"/>
        <end position="79"/>
    </location>
</feature>
<feature type="domain" description="Terpene synthase metal-binding" evidence="3">
    <location>
        <begin position="768"/>
        <end position="1006"/>
    </location>
</feature>
<dbReference type="InterPro" id="IPR001906">
    <property type="entry name" value="Terpene_synth_N"/>
</dbReference>
<dbReference type="InterPro" id="IPR005630">
    <property type="entry name" value="Terpene_synthase_metal-bd"/>
</dbReference>
<evidence type="ECO:0000259" key="2">
    <source>
        <dbReference type="Pfam" id="PF01397"/>
    </source>
</evidence>
<protein>
    <submittedName>
        <fullName evidence="4">Uncharacterized protein</fullName>
    </submittedName>
</protein>
<dbReference type="SFLD" id="SFLDS00005">
    <property type="entry name" value="Isoprenoid_Synthase_Type_I"/>
    <property type="match status" value="1"/>
</dbReference>
<dbReference type="SFLD" id="SFLDG01019">
    <property type="entry name" value="Terpene_Cyclase_Like_1_C_Termi"/>
    <property type="match status" value="1"/>
</dbReference>
<dbReference type="PANTHER" id="PTHR31225:SF94">
    <property type="entry name" value="ALPHA-FARNESENE SYNTHASE"/>
    <property type="match status" value="1"/>
</dbReference>
<gene>
    <name evidence="4" type="ORF">FPE_LOCUS20301</name>
</gene>
<dbReference type="InterPro" id="IPR044814">
    <property type="entry name" value="Terpene_cyclase_plant_C1"/>
</dbReference>